<dbReference type="SUPFAM" id="SSF56300">
    <property type="entry name" value="Metallo-dependent phosphatases"/>
    <property type="match status" value="1"/>
</dbReference>
<dbReference type="EMBL" id="JBHUOQ010000001">
    <property type="protein sequence ID" value="MFD2830431.1"/>
    <property type="molecule type" value="Genomic_DNA"/>
</dbReference>
<comment type="caution">
    <text evidence="2">The sequence shown here is derived from an EMBL/GenBank/DDBJ whole genome shotgun (WGS) entry which is preliminary data.</text>
</comment>
<dbReference type="PANTHER" id="PTHR42850">
    <property type="entry name" value="METALLOPHOSPHOESTERASE"/>
    <property type="match status" value="1"/>
</dbReference>
<evidence type="ECO:0000313" key="3">
    <source>
        <dbReference type="Proteomes" id="UP001597519"/>
    </source>
</evidence>
<dbReference type="InterPro" id="IPR029052">
    <property type="entry name" value="Metallo-depent_PP-like"/>
</dbReference>
<organism evidence="2 3">
    <name type="scientific">Corticicoccus populi</name>
    <dbReference type="NCBI Taxonomy" id="1812821"/>
    <lineage>
        <taxon>Bacteria</taxon>
        <taxon>Bacillati</taxon>
        <taxon>Bacillota</taxon>
        <taxon>Bacilli</taxon>
        <taxon>Bacillales</taxon>
        <taxon>Staphylococcaceae</taxon>
        <taxon>Corticicoccus</taxon>
    </lineage>
</organism>
<dbReference type="InterPro" id="IPR004843">
    <property type="entry name" value="Calcineurin-like_PHP"/>
</dbReference>
<sequence length="270" mass="31304">MAVIYSMSDIHGDYDAMMDTLSLVDLDSDKENKLILLGDYIDRGKDSFGVLNYVKQLEENYPEQVVVLIGNHEEMFMDWLRLNDEIQWLIQENNFNTVESFFSKEVFNAMTSEIGIENASYSKVSAYMAGKIKEHHPELLKWLFNKEQKPLFYETDRQIYVHAGICEVDESLWKQATERSEFIWKYPAETGSFYKDIIAGHISTTEIANDISCLGKVYWDQESHFFIDGDTRASSIVPLLKFNTLSGEYSSFNKAMDDSWTEYLITVKKS</sequence>
<keyword evidence="3" id="KW-1185">Reference proteome</keyword>
<name>A0ABW5WUH3_9STAP</name>
<reference evidence="3" key="1">
    <citation type="journal article" date="2019" name="Int. J. Syst. Evol. Microbiol.">
        <title>The Global Catalogue of Microorganisms (GCM) 10K type strain sequencing project: providing services to taxonomists for standard genome sequencing and annotation.</title>
        <authorList>
            <consortium name="The Broad Institute Genomics Platform"/>
            <consortium name="The Broad Institute Genome Sequencing Center for Infectious Disease"/>
            <person name="Wu L."/>
            <person name="Ma J."/>
        </authorList>
    </citation>
    <scope>NUCLEOTIDE SEQUENCE [LARGE SCALE GENOMIC DNA]</scope>
    <source>
        <strain evidence="3">KCTC 33575</strain>
    </source>
</reference>
<feature type="domain" description="Calcineurin-like phosphoesterase" evidence="1">
    <location>
        <begin position="5"/>
        <end position="123"/>
    </location>
</feature>
<proteinExistence type="predicted"/>
<dbReference type="Pfam" id="PF00149">
    <property type="entry name" value="Metallophos"/>
    <property type="match status" value="1"/>
</dbReference>
<protein>
    <submittedName>
        <fullName evidence="2">Metallophosphoesterase</fullName>
    </submittedName>
</protein>
<dbReference type="InterPro" id="IPR050126">
    <property type="entry name" value="Ap4A_hydrolase"/>
</dbReference>
<dbReference type="Proteomes" id="UP001597519">
    <property type="component" value="Unassembled WGS sequence"/>
</dbReference>
<evidence type="ECO:0000259" key="1">
    <source>
        <dbReference type="Pfam" id="PF00149"/>
    </source>
</evidence>
<gene>
    <name evidence="2" type="ORF">ACFSX4_08085</name>
</gene>
<dbReference type="Gene3D" id="3.60.21.10">
    <property type="match status" value="1"/>
</dbReference>
<evidence type="ECO:0000313" key="2">
    <source>
        <dbReference type="EMBL" id="MFD2830431.1"/>
    </source>
</evidence>
<dbReference type="PANTHER" id="PTHR42850:SF4">
    <property type="entry name" value="ZINC-DEPENDENT ENDOPOLYPHOSPHATASE"/>
    <property type="match status" value="1"/>
</dbReference>
<dbReference type="RefSeq" id="WP_377773351.1">
    <property type="nucleotide sequence ID" value="NZ_JBHUOQ010000001.1"/>
</dbReference>
<accession>A0ABW5WUH3</accession>